<dbReference type="InterPro" id="IPR010743">
    <property type="entry name" value="Methionine_synth_MetW"/>
</dbReference>
<dbReference type="AlphaFoldDB" id="A0A1I3GYM8"/>
<evidence type="ECO:0000313" key="2">
    <source>
        <dbReference type="Proteomes" id="UP000199518"/>
    </source>
</evidence>
<protein>
    <submittedName>
        <fullName evidence="1">Methyltransferase domain-containing protein</fullName>
    </submittedName>
</protein>
<gene>
    <name evidence="1" type="ORF">SAMN05421753_107177</name>
</gene>
<dbReference type="GO" id="GO:0008168">
    <property type="term" value="F:methyltransferase activity"/>
    <property type="evidence" value="ECO:0007669"/>
    <property type="project" value="UniProtKB-KW"/>
</dbReference>
<dbReference type="Gene3D" id="3.40.50.150">
    <property type="entry name" value="Vaccinia Virus protein VP39"/>
    <property type="match status" value="1"/>
</dbReference>
<organism evidence="1 2">
    <name type="scientific">Planctomicrobium piriforme</name>
    <dbReference type="NCBI Taxonomy" id="1576369"/>
    <lineage>
        <taxon>Bacteria</taxon>
        <taxon>Pseudomonadati</taxon>
        <taxon>Planctomycetota</taxon>
        <taxon>Planctomycetia</taxon>
        <taxon>Planctomycetales</taxon>
        <taxon>Planctomycetaceae</taxon>
        <taxon>Planctomicrobium</taxon>
    </lineage>
</organism>
<dbReference type="OrthoDB" id="275767at2"/>
<dbReference type="Proteomes" id="UP000199518">
    <property type="component" value="Unassembled WGS sequence"/>
</dbReference>
<proteinExistence type="predicted"/>
<dbReference type="GO" id="GO:0032259">
    <property type="term" value="P:methylation"/>
    <property type="evidence" value="ECO:0007669"/>
    <property type="project" value="UniProtKB-KW"/>
</dbReference>
<sequence>MSEGSGINVTTGQLNLIARRYGVFTGSSLLDVGCGDGAWVSQLRKRSLAVQGLEERQQASAAPVDGIAVGSPAATVPGAAQSFDRVLFRGTSVRQATAFQPELMIALANLGSVLKPHGRLLIPVAADNQTEIEKWQSMLSIFPGSIRVRQLSSGIAAYLTLAFLFGGNHRVTVVDLNVQDKQVSRLEWHRLAREAVMQRMRKNEAA</sequence>
<reference evidence="2" key="1">
    <citation type="submission" date="2016-10" db="EMBL/GenBank/DDBJ databases">
        <authorList>
            <person name="Varghese N."/>
            <person name="Submissions S."/>
        </authorList>
    </citation>
    <scope>NUCLEOTIDE SEQUENCE [LARGE SCALE GENOMIC DNA]</scope>
    <source>
        <strain evidence="2">DSM 26348</strain>
    </source>
</reference>
<dbReference type="Pfam" id="PF07021">
    <property type="entry name" value="MetW"/>
    <property type="match status" value="1"/>
</dbReference>
<evidence type="ECO:0000313" key="1">
    <source>
        <dbReference type="EMBL" id="SFI28417.1"/>
    </source>
</evidence>
<accession>A0A1I3GYM8</accession>
<keyword evidence="2" id="KW-1185">Reference proteome</keyword>
<keyword evidence="1" id="KW-0489">Methyltransferase</keyword>
<dbReference type="RefSeq" id="WP_092050049.1">
    <property type="nucleotide sequence ID" value="NZ_FOQD01000007.1"/>
</dbReference>
<name>A0A1I3GYM8_9PLAN</name>
<dbReference type="InterPro" id="IPR029063">
    <property type="entry name" value="SAM-dependent_MTases_sf"/>
</dbReference>
<keyword evidence="1" id="KW-0808">Transferase</keyword>
<dbReference type="EMBL" id="FOQD01000007">
    <property type="protein sequence ID" value="SFI28417.1"/>
    <property type="molecule type" value="Genomic_DNA"/>
</dbReference>
<dbReference type="SUPFAM" id="SSF53335">
    <property type="entry name" value="S-adenosyl-L-methionine-dependent methyltransferases"/>
    <property type="match status" value="1"/>
</dbReference>